<accession>A0A182PAY0</accession>
<evidence type="ECO:0000313" key="6">
    <source>
        <dbReference type="Proteomes" id="UP000075885"/>
    </source>
</evidence>
<dbReference type="NCBIfam" id="NF003314">
    <property type="entry name" value="PRK04322.1"/>
    <property type="match status" value="1"/>
</dbReference>
<comment type="catalytic activity">
    <reaction evidence="4">
        <text>an N-acyl-L-alpha-aminoacyl-tRNA + H2O = an N-acyl-L-amino acid + a tRNA + H(+)</text>
        <dbReference type="Rhea" id="RHEA:54448"/>
        <dbReference type="Rhea" id="RHEA-COMP:10123"/>
        <dbReference type="Rhea" id="RHEA-COMP:13883"/>
        <dbReference type="ChEBI" id="CHEBI:15377"/>
        <dbReference type="ChEBI" id="CHEBI:15378"/>
        <dbReference type="ChEBI" id="CHEBI:59874"/>
        <dbReference type="ChEBI" id="CHEBI:78442"/>
        <dbReference type="ChEBI" id="CHEBI:138191"/>
        <dbReference type="EC" id="3.1.1.29"/>
    </reaction>
</comment>
<protein>
    <recommendedName>
        <fullName evidence="1">peptidyl-tRNA hydrolase</fullName>
        <ecNumber evidence="1">3.1.1.29</ecNumber>
    </recommendedName>
</protein>
<proteinExistence type="inferred from homology"/>
<keyword evidence="2" id="KW-0378">Hydrolase</keyword>
<dbReference type="PANTHER" id="PTHR12649">
    <property type="entry name" value="PEPTIDYL-TRNA HYDROLASE 2"/>
    <property type="match status" value="1"/>
</dbReference>
<evidence type="ECO:0000256" key="3">
    <source>
        <dbReference type="ARBA" id="ARBA00038050"/>
    </source>
</evidence>
<dbReference type="STRING" id="199890.A0A182PAY0"/>
<dbReference type="PANTHER" id="PTHR12649:SF26">
    <property type="entry name" value="AMINOACYL-TRNA HYDROLASE"/>
    <property type="match status" value="1"/>
</dbReference>
<dbReference type="EnsemblMetazoa" id="AEPI004085-RA">
    <property type="protein sequence ID" value="AEPI004085-PA"/>
    <property type="gene ID" value="AEPI004085"/>
</dbReference>
<evidence type="ECO:0000256" key="2">
    <source>
        <dbReference type="ARBA" id="ARBA00022801"/>
    </source>
</evidence>
<name>A0A182PAY0_9DIPT</name>
<dbReference type="InterPro" id="IPR002833">
    <property type="entry name" value="PTH2"/>
</dbReference>
<dbReference type="GO" id="GO:0004045">
    <property type="term" value="F:peptidyl-tRNA hydrolase activity"/>
    <property type="evidence" value="ECO:0007669"/>
    <property type="project" value="UniProtKB-EC"/>
</dbReference>
<dbReference type="VEuPathDB" id="VectorBase:AEPI004085"/>
<dbReference type="GO" id="GO:0005829">
    <property type="term" value="C:cytosol"/>
    <property type="evidence" value="ECO:0007669"/>
    <property type="project" value="TreeGrafter"/>
</dbReference>
<evidence type="ECO:0000313" key="5">
    <source>
        <dbReference type="EnsemblMetazoa" id="AEPI004085-PA"/>
    </source>
</evidence>
<dbReference type="AlphaFoldDB" id="A0A182PAY0"/>
<reference evidence="5" key="2">
    <citation type="submission" date="2020-05" db="UniProtKB">
        <authorList>
            <consortium name="EnsemblMetazoa"/>
        </authorList>
    </citation>
    <scope>IDENTIFICATION</scope>
    <source>
        <strain evidence="5">Epiroticus2</strain>
    </source>
</reference>
<dbReference type="Pfam" id="PF01981">
    <property type="entry name" value="PTH2"/>
    <property type="match status" value="1"/>
</dbReference>
<dbReference type="CDD" id="cd02430">
    <property type="entry name" value="PTH2"/>
    <property type="match status" value="1"/>
</dbReference>
<dbReference type="Gene3D" id="3.40.1490.10">
    <property type="entry name" value="Bit1"/>
    <property type="match status" value="1"/>
</dbReference>
<organism evidence="5 6">
    <name type="scientific">Anopheles epiroticus</name>
    <dbReference type="NCBI Taxonomy" id="199890"/>
    <lineage>
        <taxon>Eukaryota</taxon>
        <taxon>Metazoa</taxon>
        <taxon>Ecdysozoa</taxon>
        <taxon>Arthropoda</taxon>
        <taxon>Hexapoda</taxon>
        <taxon>Insecta</taxon>
        <taxon>Pterygota</taxon>
        <taxon>Neoptera</taxon>
        <taxon>Endopterygota</taxon>
        <taxon>Diptera</taxon>
        <taxon>Nematocera</taxon>
        <taxon>Culicoidea</taxon>
        <taxon>Culicidae</taxon>
        <taxon>Anophelinae</taxon>
        <taxon>Anopheles</taxon>
    </lineage>
</organism>
<comment type="similarity">
    <text evidence="3">Belongs to the PTH2 family.</text>
</comment>
<keyword evidence="6" id="KW-1185">Reference proteome</keyword>
<dbReference type="InterPro" id="IPR023476">
    <property type="entry name" value="Pep_tRNA_hydro_II_dom_sf"/>
</dbReference>
<dbReference type="Proteomes" id="UP000075885">
    <property type="component" value="Unassembled WGS sequence"/>
</dbReference>
<reference evidence="6" key="1">
    <citation type="submission" date="2013-03" db="EMBL/GenBank/DDBJ databases">
        <title>The Genome Sequence of Anopheles epiroticus epiroticus2.</title>
        <authorList>
            <consortium name="The Broad Institute Genomics Platform"/>
            <person name="Neafsey D.E."/>
            <person name="Howell P."/>
            <person name="Walker B."/>
            <person name="Young S.K."/>
            <person name="Zeng Q."/>
            <person name="Gargeya S."/>
            <person name="Fitzgerald M."/>
            <person name="Haas B."/>
            <person name="Abouelleil A."/>
            <person name="Allen A.W."/>
            <person name="Alvarado L."/>
            <person name="Arachchi H.M."/>
            <person name="Berlin A.M."/>
            <person name="Chapman S.B."/>
            <person name="Gainer-Dewar J."/>
            <person name="Goldberg J."/>
            <person name="Griggs A."/>
            <person name="Gujja S."/>
            <person name="Hansen M."/>
            <person name="Howarth C."/>
            <person name="Imamovic A."/>
            <person name="Ireland A."/>
            <person name="Larimer J."/>
            <person name="McCowan C."/>
            <person name="Murphy C."/>
            <person name="Pearson M."/>
            <person name="Poon T.W."/>
            <person name="Priest M."/>
            <person name="Roberts A."/>
            <person name="Saif S."/>
            <person name="Shea T."/>
            <person name="Sisk P."/>
            <person name="Sykes S."/>
            <person name="Wortman J."/>
            <person name="Nusbaum C."/>
            <person name="Birren B."/>
        </authorList>
    </citation>
    <scope>NUCLEOTIDE SEQUENCE [LARGE SCALE GENOMIC DNA]</scope>
    <source>
        <strain evidence="6">Epiroticus2</strain>
    </source>
</reference>
<dbReference type="SUPFAM" id="SSF102462">
    <property type="entry name" value="Peptidyl-tRNA hydrolase II"/>
    <property type="match status" value="1"/>
</dbReference>
<dbReference type="FunFam" id="3.40.1490.10:FF:000001">
    <property type="entry name" value="Peptidyl-tRNA hydrolase 2"/>
    <property type="match status" value="1"/>
</dbReference>
<evidence type="ECO:0000256" key="4">
    <source>
        <dbReference type="ARBA" id="ARBA00048707"/>
    </source>
</evidence>
<dbReference type="EC" id="3.1.1.29" evidence="1"/>
<dbReference type="NCBIfam" id="TIGR00283">
    <property type="entry name" value="arch_pth2"/>
    <property type="match status" value="1"/>
</dbReference>
<evidence type="ECO:0000256" key="1">
    <source>
        <dbReference type="ARBA" id="ARBA00013260"/>
    </source>
</evidence>
<sequence>MSDEVDPVEQMLKRTGCLELHHKVQLFAATGCGGGPMKMVLVVRSDLGLKKGKIASQCAHAAVLCCMRAGDAAGASKRDAWLWQGQPKIVLRVDSREELHLLAERAEAGGIVAEIVRDAGRTQVASGTETVLGLGPDRSEAIDSLVGHLKLL</sequence>